<feature type="domain" description="G-protein coupled receptors family 1 profile" evidence="12">
    <location>
        <begin position="112"/>
        <end position="338"/>
    </location>
</feature>
<feature type="transmembrane region" description="Helical" evidence="11">
    <location>
        <begin position="204"/>
        <end position="222"/>
    </location>
</feature>
<dbReference type="PaxDb" id="9986-ENSOCUP00000016812"/>
<feature type="transmembrane region" description="Helical" evidence="11">
    <location>
        <begin position="280"/>
        <end position="304"/>
    </location>
</feature>
<keyword evidence="3 9" id="KW-0812">Transmembrane</keyword>
<evidence type="ECO:0000256" key="10">
    <source>
        <dbReference type="SAM" id="MobiDB-lite"/>
    </source>
</evidence>
<dbReference type="Proteomes" id="UP000001811">
    <property type="component" value="Chromosome 1"/>
</dbReference>
<dbReference type="SUPFAM" id="SSF81321">
    <property type="entry name" value="Family A G protein-coupled receptor-like"/>
    <property type="match status" value="1"/>
</dbReference>
<accession>G1TIP1</accession>
<dbReference type="EMBL" id="AAGW02037176">
    <property type="status" value="NOT_ANNOTATED_CDS"/>
    <property type="molecule type" value="Genomic_DNA"/>
</dbReference>
<dbReference type="PANTHER" id="PTHR11334">
    <property type="entry name" value="MAS-RELATED G-PROTEIN COUPLED RECEPTOR"/>
    <property type="match status" value="1"/>
</dbReference>
<evidence type="ECO:0000256" key="7">
    <source>
        <dbReference type="ARBA" id="ARBA00023170"/>
    </source>
</evidence>
<feature type="transmembrane region" description="Helical" evidence="11">
    <location>
        <begin position="242"/>
        <end position="268"/>
    </location>
</feature>
<dbReference type="FunFam" id="1.20.1070.10:FF:000140">
    <property type="entry name" value="Mas-related G-protein coupled receptor member X2"/>
    <property type="match status" value="1"/>
</dbReference>
<dbReference type="Pfam" id="PF00001">
    <property type="entry name" value="7tm_1"/>
    <property type="match status" value="1"/>
</dbReference>
<dbReference type="InterPro" id="IPR017452">
    <property type="entry name" value="GPCR_Rhodpsn_7TM"/>
</dbReference>
<keyword evidence="2" id="KW-1003">Cell membrane</keyword>
<keyword evidence="8 9" id="KW-0807">Transducer</keyword>
<feature type="region of interest" description="Disordered" evidence="10">
    <location>
        <begin position="54"/>
        <end position="86"/>
    </location>
</feature>
<keyword evidence="4 11" id="KW-1133">Transmembrane helix</keyword>
<sequence>MAVQHLDKSHSLTRVPSSSCRHVPIQRVEEHPLLFANPRRALLHSIPPAGRMVLRDTPTPGGFPSTNSSSPDWETETTALDRSNGTTTPKPDKLLLVSSWLMLSIALAGLAGNAAVLWLLGFRMRRNAFSVYVLNLAAADFFFLCVSVVLSHFSLFSTSVPHFLTSVWNFFYLTGLSIISAISTERCLSVLWPIWYRCHRPRRLSAAICALLWALSLVLSFLEGYSCGFLFSDWEPSTCRSFEFLAAAWLILLFLILSVSSLALLFRILCGSQRFPLNRLYVTVLLTALVFLLFGMPDGIHWYLLFWIAGFYNNSHAYFNQVTQVLSCVNSSANPIIYFFVGSFRQRRRGQTLKQVLQRALQDAPEMGESGSGLPQGTPEMSGSSLL</sequence>
<dbReference type="eggNOG" id="ENOG502RTWA">
    <property type="taxonomic scope" value="Eukaryota"/>
</dbReference>
<comment type="similarity">
    <text evidence="9">Belongs to the G-protein coupled receptor 1 family.</text>
</comment>
<protein>
    <recommendedName>
        <fullName evidence="12">G-protein coupled receptors family 1 profile domain-containing protein</fullName>
    </recommendedName>
</protein>
<reference evidence="13 14" key="1">
    <citation type="journal article" date="2011" name="Nature">
        <title>A high-resolution map of human evolutionary constraint using 29 mammals.</title>
        <authorList>
            <person name="Lindblad-Toh K."/>
            <person name="Garber M."/>
            <person name="Zuk O."/>
            <person name="Lin M.F."/>
            <person name="Parker B.J."/>
            <person name="Washietl S."/>
            <person name="Kheradpour P."/>
            <person name="Ernst J."/>
            <person name="Jordan G."/>
            <person name="Mauceli E."/>
            <person name="Ward L.D."/>
            <person name="Lowe C.B."/>
            <person name="Holloway A.K."/>
            <person name="Clamp M."/>
            <person name="Gnerre S."/>
            <person name="Alfoldi J."/>
            <person name="Beal K."/>
            <person name="Chang J."/>
            <person name="Clawson H."/>
            <person name="Cuff J."/>
            <person name="Di Palma F."/>
            <person name="Fitzgerald S."/>
            <person name="Flicek P."/>
            <person name="Guttman M."/>
            <person name="Hubisz M.J."/>
            <person name="Jaffe D.B."/>
            <person name="Jungreis I."/>
            <person name="Kent W.J."/>
            <person name="Kostka D."/>
            <person name="Lara M."/>
            <person name="Martins A.L."/>
            <person name="Massingham T."/>
            <person name="Moltke I."/>
            <person name="Raney B.J."/>
            <person name="Rasmussen M.D."/>
            <person name="Robinson J."/>
            <person name="Stark A."/>
            <person name="Vilella A.J."/>
            <person name="Wen J."/>
            <person name="Xie X."/>
            <person name="Zody M.C."/>
            <person name="Baldwin J."/>
            <person name="Bloom T."/>
            <person name="Chin C.W."/>
            <person name="Heiman D."/>
            <person name="Nicol R."/>
            <person name="Nusbaum C."/>
            <person name="Young S."/>
            <person name="Wilkinson J."/>
            <person name="Worley K.C."/>
            <person name="Kovar C.L."/>
            <person name="Muzny D.M."/>
            <person name="Gibbs R.A."/>
            <person name="Cree A."/>
            <person name="Dihn H.H."/>
            <person name="Fowler G."/>
            <person name="Jhangiani S."/>
            <person name="Joshi V."/>
            <person name="Lee S."/>
            <person name="Lewis L.R."/>
            <person name="Nazareth L.V."/>
            <person name="Okwuonu G."/>
            <person name="Santibanez J."/>
            <person name="Warren W.C."/>
            <person name="Mardis E.R."/>
            <person name="Weinstock G.M."/>
            <person name="Wilson R.K."/>
            <person name="Delehaunty K."/>
            <person name="Dooling D."/>
            <person name="Fronik C."/>
            <person name="Fulton L."/>
            <person name="Fulton B."/>
            <person name="Graves T."/>
            <person name="Minx P."/>
            <person name="Sodergren E."/>
            <person name="Birney E."/>
            <person name="Margulies E.H."/>
            <person name="Herrero J."/>
            <person name="Green E.D."/>
            <person name="Haussler D."/>
            <person name="Siepel A."/>
            <person name="Goldman N."/>
            <person name="Pollard K.S."/>
            <person name="Pedersen J.S."/>
            <person name="Lander E.S."/>
            <person name="Kellis M."/>
        </authorList>
    </citation>
    <scope>NUCLEOTIDE SEQUENCE [LARGE SCALE GENOMIC DNA]</scope>
    <source>
        <strain evidence="13 14">Thorbecke inbred</strain>
    </source>
</reference>
<feature type="transmembrane region" description="Helical" evidence="11">
    <location>
        <begin position="324"/>
        <end position="344"/>
    </location>
</feature>
<dbReference type="FunCoup" id="G1TIP1">
    <property type="interactions" value="19"/>
</dbReference>
<evidence type="ECO:0000256" key="9">
    <source>
        <dbReference type="RuleBase" id="RU000688"/>
    </source>
</evidence>
<keyword evidence="5 9" id="KW-0297">G-protein coupled receptor</keyword>
<evidence type="ECO:0000313" key="14">
    <source>
        <dbReference type="Proteomes" id="UP000001811"/>
    </source>
</evidence>
<organism evidence="13 14">
    <name type="scientific">Oryctolagus cuniculus</name>
    <name type="common">Rabbit</name>
    <dbReference type="NCBI Taxonomy" id="9986"/>
    <lineage>
        <taxon>Eukaryota</taxon>
        <taxon>Metazoa</taxon>
        <taxon>Chordata</taxon>
        <taxon>Craniata</taxon>
        <taxon>Vertebrata</taxon>
        <taxon>Euteleostomi</taxon>
        <taxon>Mammalia</taxon>
        <taxon>Eutheria</taxon>
        <taxon>Euarchontoglires</taxon>
        <taxon>Glires</taxon>
        <taxon>Lagomorpha</taxon>
        <taxon>Leporidae</taxon>
        <taxon>Oryctolagus</taxon>
    </lineage>
</organism>
<keyword evidence="6 11" id="KW-0472">Membrane</keyword>
<dbReference type="AlphaFoldDB" id="G1TIP1"/>
<keyword evidence="14" id="KW-1185">Reference proteome</keyword>
<dbReference type="PANTHER" id="PTHR11334:SF29">
    <property type="entry name" value="MAS-RELATED G-PROTEIN COUPLED RECEPTOR MEMBER X2"/>
    <property type="match status" value="1"/>
</dbReference>
<feature type="compositionally biased region" description="Polar residues" evidence="10">
    <location>
        <begin position="373"/>
        <end position="387"/>
    </location>
</feature>
<feature type="transmembrane region" description="Helical" evidence="11">
    <location>
        <begin position="100"/>
        <end position="120"/>
    </location>
</feature>
<dbReference type="EMBL" id="AAGW02037175">
    <property type="status" value="NOT_ANNOTATED_CDS"/>
    <property type="molecule type" value="Genomic_DNA"/>
</dbReference>
<dbReference type="PROSITE" id="PS00237">
    <property type="entry name" value="G_PROTEIN_RECEP_F1_1"/>
    <property type="match status" value="1"/>
</dbReference>
<dbReference type="InterPro" id="IPR026234">
    <property type="entry name" value="MRGPCRFAMILY"/>
</dbReference>
<comment type="subcellular location">
    <subcellularLocation>
        <location evidence="1">Cell membrane</location>
        <topology evidence="1">Multi-pass membrane protein</topology>
    </subcellularLocation>
</comment>
<dbReference type="EMBL" id="AAGW02037173">
    <property type="status" value="NOT_ANNOTATED_CDS"/>
    <property type="molecule type" value="Genomic_DNA"/>
</dbReference>
<evidence type="ECO:0000256" key="8">
    <source>
        <dbReference type="ARBA" id="ARBA00023224"/>
    </source>
</evidence>
<dbReference type="PRINTS" id="PR02108">
    <property type="entry name" value="MRGPCRFAMILY"/>
</dbReference>
<dbReference type="Ensembl" id="ENSOCUT00000015622.3">
    <property type="protein sequence ID" value="ENSOCUP00000016812.2"/>
    <property type="gene ID" value="ENSOCUG00000014949.3"/>
</dbReference>
<proteinExistence type="inferred from homology"/>
<name>G1TIP1_RABIT</name>
<evidence type="ECO:0000256" key="6">
    <source>
        <dbReference type="ARBA" id="ARBA00023136"/>
    </source>
</evidence>
<dbReference type="InterPro" id="IPR000276">
    <property type="entry name" value="GPCR_Rhodpsn"/>
</dbReference>
<evidence type="ECO:0000256" key="3">
    <source>
        <dbReference type="ARBA" id="ARBA00022692"/>
    </source>
</evidence>
<feature type="compositionally biased region" description="Polar residues" evidence="10">
    <location>
        <begin position="64"/>
        <end position="86"/>
    </location>
</feature>
<dbReference type="GO" id="GO:0005886">
    <property type="term" value="C:plasma membrane"/>
    <property type="evidence" value="ECO:0007669"/>
    <property type="project" value="UniProtKB-SubCell"/>
</dbReference>
<dbReference type="HOGENOM" id="CLU_009579_4_1_1"/>
<evidence type="ECO:0000256" key="4">
    <source>
        <dbReference type="ARBA" id="ARBA00022989"/>
    </source>
</evidence>
<evidence type="ECO:0000259" key="12">
    <source>
        <dbReference type="PROSITE" id="PS50262"/>
    </source>
</evidence>
<evidence type="ECO:0000256" key="2">
    <source>
        <dbReference type="ARBA" id="ARBA00022475"/>
    </source>
</evidence>
<dbReference type="PROSITE" id="PS50262">
    <property type="entry name" value="G_PROTEIN_RECEP_F1_2"/>
    <property type="match status" value="1"/>
</dbReference>
<dbReference type="PRINTS" id="PR00237">
    <property type="entry name" value="GPCRRHODOPSN"/>
</dbReference>
<evidence type="ECO:0000256" key="11">
    <source>
        <dbReference type="SAM" id="Phobius"/>
    </source>
</evidence>
<evidence type="ECO:0000256" key="1">
    <source>
        <dbReference type="ARBA" id="ARBA00004651"/>
    </source>
</evidence>
<feature type="transmembrane region" description="Helical" evidence="11">
    <location>
        <begin position="132"/>
        <end position="150"/>
    </location>
</feature>
<dbReference type="GO" id="GO:0004930">
    <property type="term" value="F:G protein-coupled receptor activity"/>
    <property type="evidence" value="ECO:0007669"/>
    <property type="project" value="UniProtKB-KW"/>
</dbReference>
<dbReference type="GeneTree" id="ENSGT01030000234639"/>
<dbReference type="Gene3D" id="1.20.1070.10">
    <property type="entry name" value="Rhodopsin 7-helix transmembrane proteins"/>
    <property type="match status" value="1"/>
</dbReference>
<feature type="region of interest" description="Disordered" evidence="10">
    <location>
        <begin position="363"/>
        <end position="387"/>
    </location>
</feature>
<keyword evidence="7 9" id="KW-0675">Receptor</keyword>
<reference evidence="13" key="3">
    <citation type="submission" date="2025-09" db="UniProtKB">
        <authorList>
            <consortium name="Ensembl"/>
        </authorList>
    </citation>
    <scope>IDENTIFICATION</scope>
    <source>
        <strain evidence="13">Thorbecke</strain>
    </source>
</reference>
<evidence type="ECO:0000313" key="13">
    <source>
        <dbReference type="Ensembl" id="ENSOCUP00000016812.2"/>
    </source>
</evidence>
<reference evidence="13" key="2">
    <citation type="submission" date="2025-08" db="UniProtKB">
        <authorList>
            <consortium name="Ensembl"/>
        </authorList>
    </citation>
    <scope>IDENTIFICATION</scope>
    <source>
        <strain evidence="13">Thorbecke</strain>
    </source>
</reference>
<dbReference type="STRING" id="9986.ENSOCUP00000016812"/>
<evidence type="ECO:0000256" key="5">
    <source>
        <dbReference type="ARBA" id="ARBA00023040"/>
    </source>
</evidence>
<feature type="transmembrane region" description="Helical" evidence="11">
    <location>
        <begin position="170"/>
        <end position="192"/>
    </location>
</feature>
<dbReference type="EMBL" id="AAGW02037174">
    <property type="status" value="NOT_ANNOTATED_CDS"/>
    <property type="molecule type" value="Genomic_DNA"/>
</dbReference>
<dbReference type="InParanoid" id="G1TIP1"/>